<gene>
    <name evidence="3" type="ORF">CYFUS_007094</name>
</gene>
<feature type="signal peptide" evidence="2">
    <location>
        <begin position="1"/>
        <end position="20"/>
    </location>
</feature>
<accession>A0A250JDN2</accession>
<reference evidence="3 4" key="1">
    <citation type="submission" date="2017-06" db="EMBL/GenBank/DDBJ databases">
        <title>Sequencing and comparative analysis of myxobacterial genomes.</title>
        <authorList>
            <person name="Rupp O."/>
            <person name="Goesmann A."/>
            <person name="Sogaard-Andersen L."/>
        </authorList>
    </citation>
    <scope>NUCLEOTIDE SEQUENCE [LARGE SCALE GENOMIC DNA]</scope>
    <source>
        <strain evidence="3 4">DSM 52655</strain>
    </source>
</reference>
<dbReference type="InterPro" id="IPR013784">
    <property type="entry name" value="Carb-bd-like_fold"/>
</dbReference>
<dbReference type="KEGG" id="cfus:CYFUS_007094"/>
<feature type="chain" id="PRO_5012196953" description="TonB-dependent receptor" evidence="2">
    <location>
        <begin position="21"/>
        <end position="276"/>
    </location>
</feature>
<organism evidence="3 4">
    <name type="scientific">Cystobacter fuscus</name>
    <dbReference type="NCBI Taxonomy" id="43"/>
    <lineage>
        <taxon>Bacteria</taxon>
        <taxon>Pseudomonadati</taxon>
        <taxon>Myxococcota</taxon>
        <taxon>Myxococcia</taxon>
        <taxon>Myxococcales</taxon>
        <taxon>Cystobacterineae</taxon>
        <taxon>Archangiaceae</taxon>
        <taxon>Cystobacter</taxon>
    </lineage>
</organism>
<proteinExistence type="predicted"/>
<dbReference type="Proteomes" id="UP000217257">
    <property type="component" value="Chromosome"/>
</dbReference>
<keyword evidence="2" id="KW-0732">Signal</keyword>
<dbReference type="Pfam" id="PF13620">
    <property type="entry name" value="CarboxypepD_reg"/>
    <property type="match status" value="1"/>
</dbReference>
<dbReference type="AlphaFoldDB" id="A0A250JDN2"/>
<evidence type="ECO:0008006" key="5">
    <source>
        <dbReference type="Google" id="ProtNLM"/>
    </source>
</evidence>
<dbReference type="SUPFAM" id="SSF49452">
    <property type="entry name" value="Starch-binding domain-like"/>
    <property type="match status" value="1"/>
</dbReference>
<sequence length="276" mass="29138">MKLRTLGIALLGTVGLTALAACKQESPPAPVPTEPSSRTQNAAAEATPAEESPEPEPLTGGGTVQGTITFKGTPPTPAPVTPSQDPSCQGMPLVDQSLQVKAGKLENVLVRVRGLMPRSPRTRPAVVDQKQCSYTPRVQGVAVGQPILIKNSDGTLHNARAISGTKSIFNVAQPPNGKPVQRTLPADAEVVRFKCDIHPWMVSWVVVNPNPYFATSNADGAYSIEHLPAGTYTLEAWHEVLGTKTAEVTVKEGESTTLAFEFSPEDAKNSASGSVK</sequence>
<name>A0A250JDN2_9BACT</name>
<dbReference type="InterPro" id="IPR008972">
    <property type="entry name" value="Cupredoxin"/>
</dbReference>
<protein>
    <recommendedName>
        <fullName evidence="5">TonB-dependent receptor</fullName>
    </recommendedName>
</protein>
<dbReference type="RefSeq" id="WP_095989315.1">
    <property type="nucleotide sequence ID" value="NZ_CP022098.1"/>
</dbReference>
<dbReference type="SUPFAM" id="SSF49503">
    <property type="entry name" value="Cupredoxins"/>
    <property type="match status" value="1"/>
</dbReference>
<dbReference type="Gene3D" id="2.60.40.1120">
    <property type="entry name" value="Carboxypeptidase-like, regulatory domain"/>
    <property type="match status" value="1"/>
</dbReference>
<evidence type="ECO:0000313" key="4">
    <source>
        <dbReference type="Proteomes" id="UP000217257"/>
    </source>
</evidence>
<evidence type="ECO:0000256" key="2">
    <source>
        <dbReference type="SAM" id="SignalP"/>
    </source>
</evidence>
<dbReference type="PROSITE" id="PS51257">
    <property type="entry name" value="PROKAR_LIPOPROTEIN"/>
    <property type="match status" value="1"/>
</dbReference>
<evidence type="ECO:0000313" key="3">
    <source>
        <dbReference type="EMBL" id="ATB41627.1"/>
    </source>
</evidence>
<feature type="region of interest" description="Disordered" evidence="1">
    <location>
        <begin position="24"/>
        <end position="88"/>
    </location>
</feature>
<dbReference type="Gene3D" id="2.60.40.420">
    <property type="entry name" value="Cupredoxins - blue copper proteins"/>
    <property type="match status" value="1"/>
</dbReference>
<dbReference type="EMBL" id="CP022098">
    <property type="protein sequence ID" value="ATB41627.1"/>
    <property type="molecule type" value="Genomic_DNA"/>
</dbReference>
<evidence type="ECO:0000256" key="1">
    <source>
        <dbReference type="SAM" id="MobiDB-lite"/>
    </source>
</evidence>
<dbReference type="GO" id="GO:0030246">
    <property type="term" value="F:carbohydrate binding"/>
    <property type="evidence" value="ECO:0007669"/>
    <property type="project" value="InterPro"/>
</dbReference>